<dbReference type="EMBL" id="JACHKY010000002">
    <property type="protein sequence ID" value="MBB4797278.1"/>
    <property type="molecule type" value="Genomic_DNA"/>
</dbReference>
<gene>
    <name evidence="2" type="ORF">HNP32_001002</name>
</gene>
<sequence length="43" mass="4403">MPHSPDASTPRSMIVALILLSAAAMAGQIYLIAKGVMALFSAS</sequence>
<organism evidence="2 3">
    <name type="scientific">Brevundimonas bullata</name>
    <dbReference type="NCBI Taxonomy" id="13160"/>
    <lineage>
        <taxon>Bacteria</taxon>
        <taxon>Pseudomonadati</taxon>
        <taxon>Pseudomonadota</taxon>
        <taxon>Alphaproteobacteria</taxon>
        <taxon>Caulobacterales</taxon>
        <taxon>Caulobacteraceae</taxon>
        <taxon>Brevundimonas</taxon>
    </lineage>
</organism>
<dbReference type="AlphaFoldDB" id="A0A7W7INB0"/>
<reference evidence="2 3" key="1">
    <citation type="submission" date="2020-08" db="EMBL/GenBank/DDBJ databases">
        <title>Functional genomics of gut bacteria from endangered species of beetles.</title>
        <authorList>
            <person name="Carlos-Shanley C."/>
        </authorList>
    </citation>
    <scope>NUCLEOTIDE SEQUENCE [LARGE SCALE GENOMIC DNA]</scope>
    <source>
        <strain evidence="2 3">S00123</strain>
    </source>
</reference>
<evidence type="ECO:0000313" key="3">
    <source>
        <dbReference type="Proteomes" id="UP000539957"/>
    </source>
</evidence>
<protein>
    <submittedName>
        <fullName evidence="2">Uncharacterized protein</fullName>
    </submittedName>
</protein>
<keyword evidence="1" id="KW-1133">Transmembrane helix</keyword>
<proteinExistence type="predicted"/>
<evidence type="ECO:0000313" key="2">
    <source>
        <dbReference type="EMBL" id="MBB4797278.1"/>
    </source>
</evidence>
<keyword evidence="3" id="KW-1185">Reference proteome</keyword>
<dbReference type="Proteomes" id="UP000539957">
    <property type="component" value="Unassembled WGS sequence"/>
</dbReference>
<dbReference type="RefSeq" id="WP_260398338.1">
    <property type="nucleotide sequence ID" value="NZ_JACHKY010000002.1"/>
</dbReference>
<keyword evidence="1" id="KW-0812">Transmembrane</keyword>
<feature type="transmembrane region" description="Helical" evidence="1">
    <location>
        <begin position="12"/>
        <end position="33"/>
    </location>
</feature>
<keyword evidence="1" id="KW-0472">Membrane</keyword>
<accession>A0A7W7INB0</accession>
<evidence type="ECO:0000256" key="1">
    <source>
        <dbReference type="SAM" id="Phobius"/>
    </source>
</evidence>
<name>A0A7W7INB0_9CAUL</name>
<comment type="caution">
    <text evidence="2">The sequence shown here is derived from an EMBL/GenBank/DDBJ whole genome shotgun (WGS) entry which is preliminary data.</text>
</comment>